<keyword evidence="9 16" id="KW-1133">Transmembrane helix</keyword>
<keyword evidence="8" id="KW-0442">Lipid degradation</keyword>
<dbReference type="GO" id="GO:0051082">
    <property type="term" value="F:unfolded protein binding"/>
    <property type="evidence" value="ECO:0007669"/>
    <property type="project" value="InterPro"/>
</dbReference>
<evidence type="ECO:0000256" key="3">
    <source>
        <dbReference type="ARBA" id="ARBA00010358"/>
    </source>
</evidence>
<keyword evidence="7 16" id="KW-0812">Transmembrane</keyword>
<evidence type="ECO:0000256" key="13">
    <source>
        <dbReference type="ARBA" id="ARBA00030948"/>
    </source>
</evidence>
<evidence type="ECO:0000256" key="4">
    <source>
        <dbReference type="ARBA" id="ARBA00019692"/>
    </source>
</evidence>
<evidence type="ECO:0000256" key="15">
    <source>
        <dbReference type="ARBA" id="ARBA00033028"/>
    </source>
</evidence>
<dbReference type="EMBL" id="VKGK01000010">
    <property type="protein sequence ID" value="TRY14481.1"/>
    <property type="molecule type" value="Genomic_DNA"/>
</dbReference>
<dbReference type="InterPro" id="IPR004961">
    <property type="entry name" value="Lipase_chaperone"/>
</dbReference>
<evidence type="ECO:0000256" key="9">
    <source>
        <dbReference type="ARBA" id="ARBA00022989"/>
    </source>
</evidence>
<keyword evidence="5" id="KW-1003">Cell membrane</keyword>
<evidence type="ECO:0000256" key="7">
    <source>
        <dbReference type="ARBA" id="ARBA00022692"/>
    </source>
</evidence>
<keyword evidence="11 16" id="KW-0472">Membrane</keyword>
<evidence type="ECO:0000256" key="11">
    <source>
        <dbReference type="ARBA" id="ARBA00023136"/>
    </source>
</evidence>
<dbReference type="AlphaFoldDB" id="A0A553JQ42"/>
<evidence type="ECO:0000256" key="8">
    <source>
        <dbReference type="ARBA" id="ARBA00022963"/>
    </source>
</evidence>
<dbReference type="Proteomes" id="UP000318126">
    <property type="component" value="Unassembled WGS sequence"/>
</dbReference>
<evidence type="ECO:0000256" key="10">
    <source>
        <dbReference type="ARBA" id="ARBA00023098"/>
    </source>
</evidence>
<dbReference type="OrthoDB" id="6261068at2"/>
<dbReference type="SUPFAM" id="SSF158855">
    <property type="entry name" value="Lipase chaperone-like"/>
    <property type="match status" value="1"/>
</dbReference>
<dbReference type="GO" id="GO:0005886">
    <property type="term" value="C:plasma membrane"/>
    <property type="evidence" value="ECO:0007669"/>
    <property type="project" value="UniProtKB-SubCell"/>
</dbReference>
<evidence type="ECO:0000256" key="2">
    <source>
        <dbReference type="ARBA" id="ARBA00004383"/>
    </source>
</evidence>
<keyword evidence="12" id="KW-0143">Chaperone</keyword>
<proteinExistence type="inferred from homology"/>
<comment type="caution">
    <text evidence="17">The sequence shown here is derived from an EMBL/GenBank/DDBJ whole genome shotgun (WGS) entry which is preliminary data.</text>
</comment>
<protein>
    <recommendedName>
        <fullName evidence="4">Lipase chaperone</fullName>
    </recommendedName>
    <alternativeName>
        <fullName evidence="15">Lipase foldase</fullName>
    </alternativeName>
    <alternativeName>
        <fullName evidence="13">Lipase helper protein</fullName>
    </alternativeName>
    <alternativeName>
        <fullName evidence="14">Lipase modulator</fullName>
    </alternativeName>
</protein>
<gene>
    <name evidence="17" type="ORF">FN961_10300</name>
</gene>
<evidence type="ECO:0000256" key="14">
    <source>
        <dbReference type="ARBA" id="ARBA00031542"/>
    </source>
</evidence>
<organism evidence="17 18">
    <name type="scientific">Shewanella hanedai</name>
    <name type="common">Alteromonas hanedai</name>
    <dbReference type="NCBI Taxonomy" id="25"/>
    <lineage>
        <taxon>Bacteria</taxon>
        <taxon>Pseudomonadati</taxon>
        <taxon>Pseudomonadota</taxon>
        <taxon>Gammaproteobacteria</taxon>
        <taxon>Alteromonadales</taxon>
        <taxon>Shewanellaceae</taxon>
        <taxon>Shewanella</taxon>
    </lineage>
</organism>
<sequence>MPNKNSNNSPLSAARILLLSSILALVVGGLIYFNAQHGSSEDDTQYSGNEIPQTQQLVAVDITTPVATGFSQLIVNQQLRWDFDDLILTHQETGQTITSLLLTLSKQRNLAPDAHHYLIDLFNRYRDYKIALIEVKKMGPNMLNEIDIEDTLAFIEQAHQSQFDYFTQIEIDAFFSDENTYDIQAIERMAILQDSSLSSEQKQMLIAHQISQMDTEEREVYEPSLQVFNIVDNLEGKSSQLNEFTPEVIERIEQLKKDEQRWKTKVTDFLAFQVQSHNEQADDDFAQKAVETYRNQHFKANELKRLQVYINNPKLLNTD</sequence>
<comment type="subcellular location">
    <subcellularLocation>
        <location evidence="2">Cell inner membrane</location>
        <topology evidence="2">Single-pass membrane protein</topology>
        <orientation evidence="2">Periplasmic side</orientation>
    </subcellularLocation>
</comment>
<evidence type="ECO:0000313" key="17">
    <source>
        <dbReference type="EMBL" id="TRY14481.1"/>
    </source>
</evidence>
<keyword evidence="18" id="KW-1185">Reference proteome</keyword>
<evidence type="ECO:0000313" key="18">
    <source>
        <dbReference type="Proteomes" id="UP000318126"/>
    </source>
</evidence>
<feature type="transmembrane region" description="Helical" evidence="16">
    <location>
        <begin position="12"/>
        <end position="33"/>
    </location>
</feature>
<comment type="similarity">
    <text evidence="3">Belongs to the lipase chaperone family.</text>
</comment>
<dbReference type="Pfam" id="PF03280">
    <property type="entry name" value="Lipase_chap"/>
    <property type="match status" value="1"/>
</dbReference>
<comment type="function">
    <text evidence="1">May be involved in the folding of the extracellular lipase during its passage through the periplasm.</text>
</comment>
<dbReference type="GO" id="GO:0016042">
    <property type="term" value="P:lipid catabolic process"/>
    <property type="evidence" value="ECO:0007669"/>
    <property type="project" value="UniProtKB-KW"/>
</dbReference>
<keyword evidence="10" id="KW-0443">Lipid metabolism</keyword>
<evidence type="ECO:0000256" key="1">
    <source>
        <dbReference type="ARBA" id="ARBA00003280"/>
    </source>
</evidence>
<dbReference type="GO" id="GO:0006457">
    <property type="term" value="P:protein folding"/>
    <property type="evidence" value="ECO:0007669"/>
    <property type="project" value="InterPro"/>
</dbReference>
<name>A0A553JQ42_SHEHA</name>
<accession>A0A553JQ42</accession>
<dbReference type="RefSeq" id="WP_144040097.1">
    <property type="nucleotide sequence ID" value="NZ_BMPL01000008.1"/>
</dbReference>
<reference evidence="18" key="1">
    <citation type="submission" date="2019-07" db="EMBL/GenBank/DDBJ databases">
        <title>Shewanella sp. YLB-08 draft genomic sequence.</title>
        <authorList>
            <person name="Yu L."/>
        </authorList>
    </citation>
    <scope>NUCLEOTIDE SEQUENCE [LARGE SCALE GENOMIC DNA]</scope>
    <source>
        <strain evidence="18">JCM 20706</strain>
    </source>
</reference>
<evidence type="ECO:0000256" key="6">
    <source>
        <dbReference type="ARBA" id="ARBA00022519"/>
    </source>
</evidence>
<evidence type="ECO:0000256" key="5">
    <source>
        <dbReference type="ARBA" id="ARBA00022475"/>
    </source>
</evidence>
<keyword evidence="6" id="KW-0997">Cell inner membrane</keyword>
<evidence type="ECO:0000256" key="12">
    <source>
        <dbReference type="ARBA" id="ARBA00023186"/>
    </source>
</evidence>
<evidence type="ECO:0000256" key="16">
    <source>
        <dbReference type="SAM" id="Phobius"/>
    </source>
</evidence>